<keyword evidence="3" id="KW-1185">Reference proteome</keyword>
<evidence type="ECO:0000256" key="1">
    <source>
        <dbReference type="SAM" id="MobiDB-lite"/>
    </source>
</evidence>
<protein>
    <recommendedName>
        <fullName evidence="4">Sigma-70 family RNA polymerase sigma factor</fullName>
    </recommendedName>
</protein>
<dbReference type="EMBL" id="JAIFZO010000002">
    <property type="protein sequence ID" value="MCX4231796.1"/>
    <property type="molecule type" value="Genomic_DNA"/>
</dbReference>
<feature type="compositionally biased region" description="Basic residues" evidence="1">
    <location>
        <begin position="133"/>
        <end position="144"/>
    </location>
</feature>
<organism evidence="2 3">
    <name type="scientific">Streptomyces ortus</name>
    <dbReference type="NCBI Taxonomy" id="2867268"/>
    <lineage>
        <taxon>Bacteria</taxon>
        <taxon>Bacillati</taxon>
        <taxon>Actinomycetota</taxon>
        <taxon>Actinomycetes</taxon>
        <taxon>Kitasatosporales</taxon>
        <taxon>Streptomycetaceae</taxon>
        <taxon>Streptomyces</taxon>
    </lineage>
</organism>
<dbReference type="Gene3D" id="1.20.140.160">
    <property type="match status" value="1"/>
</dbReference>
<evidence type="ECO:0008006" key="4">
    <source>
        <dbReference type="Google" id="ProtNLM"/>
    </source>
</evidence>
<accession>A0ABT3V073</accession>
<feature type="region of interest" description="Disordered" evidence="1">
    <location>
        <begin position="130"/>
        <end position="151"/>
    </location>
</feature>
<reference evidence="2" key="1">
    <citation type="journal article" date="2022" name="bioRxiv">
        <title>Discovery and biosynthetic assessment of Streptomyces ortus sp nov. isolated from a deep-sea sponge.</title>
        <authorList>
            <person name="Williams S.E."/>
        </authorList>
    </citation>
    <scope>NUCLEOTIDE SEQUENCE</scope>
    <source>
        <strain evidence="2">A15ISP2-DRY2</strain>
    </source>
</reference>
<evidence type="ECO:0000313" key="3">
    <source>
        <dbReference type="Proteomes" id="UP001165590"/>
    </source>
</evidence>
<dbReference type="Proteomes" id="UP001165590">
    <property type="component" value="Unassembled WGS sequence"/>
</dbReference>
<name>A0ABT3V073_9ACTN</name>
<comment type="caution">
    <text evidence="2">The sequence shown here is derived from an EMBL/GenBank/DDBJ whole genome shotgun (WGS) entry which is preliminary data.</text>
</comment>
<proteinExistence type="predicted"/>
<evidence type="ECO:0000313" key="2">
    <source>
        <dbReference type="EMBL" id="MCX4231796.1"/>
    </source>
</evidence>
<dbReference type="RefSeq" id="WP_267024915.1">
    <property type="nucleotide sequence ID" value="NZ_JAIFZO010000002.1"/>
</dbReference>
<sequence>MGTALIGNWHRALWETGYLPVTALGALKAEVRTIHRQLVPLWRRRTRHGRVLSLDAALGDGLSLYDLVAADVDVLDQVTATDFTDQRIQAMLHNLNVAERQVVLAYAYGEGGTWTEAAAVAGITEPEAFGERMRRKTPTARRRTGPPCRTATPRTVCTSFLRRSVSELADLSL</sequence>
<gene>
    <name evidence="2" type="ORF">K3769_03210</name>
</gene>